<sequence>MPDIALRIAAVLFLAVLFVSGGCLHKKTAIPRYDAHSLHEDYLAHRQHAADLEGRVVNISGTVTRLDQSFMRSVYLVLDDRVVVYIRQDQVHRLGELKVGVGDHVTCAGIFGGSSLVAQYTTAAGGAVLVLDNAEVTGVSGSWLPQLPLWR</sequence>
<dbReference type="PROSITE" id="PS51257">
    <property type="entry name" value="PROKAR_LIPOPROTEIN"/>
    <property type="match status" value="1"/>
</dbReference>
<gene>
    <name evidence="1" type="ordered locus">Dde_0207</name>
</gene>
<proteinExistence type="predicted"/>
<dbReference type="AlphaFoldDB" id="Q316Y8"/>
<name>Q316Y8_OLEA2</name>
<evidence type="ECO:0000313" key="2">
    <source>
        <dbReference type="Proteomes" id="UP000002710"/>
    </source>
</evidence>
<dbReference type="STRING" id="207559.Dde_0207"/>
<protein>
    <recommendedName>
        <fullName evidence="3">Nucleic acid binding OB-fold tRNA/helicase-type</fullName>
    </recommendedName>
</protein>
<evidence type="ECO:0008006" key="3">
    <source>
        <dbReference type="Google" id="ProtNLM"/>
    </source>
</evidence>
<dbReference type="eggNOG" id="ENOG5032GEM">
    <property type="taxonomic scope" value="Bacteria"/>
</dbReference>
<dbReference type="HOGENOM" id="CLU_1728403_0_0_7"/>
<organism evidence="1 2">
    <name type="scientific">Oleidesulfovibrio alaskensis (strain ATCC BAA-1058 / DSM 17464 / G20)</name>
    <name type="common">Desulfovibrio alaskensis</name>
    <dbReference type="NCBI Taxonomy" id="207559"/>
    <lineage>
        <taxon>Bacteria</taxon>
        <taxon>Pseudomonadati</taxon>
        <taxon>Thermodesulfobacteriota</taxon>
        <taxon>Desulfovibrionia</taxon>
        <taxon>Desulfovibrionales</taxon>
        <taxon>Desulfovibrionaceae</taxon>
        <taxon>Oleidesulfovibrio</taxon>
    </lineage>
</organism>
<dbReference type="KEGG" id="dde:Dde_0207"/>
<dbReference type="Proteomes" id="UP000002710">
    <property type="component" value="Chromosome"/>
</dbReference>
<dbReference type="RefSeq" id="WP_011366362.1">
    <property type="nucleotide sequence ID" value="NC_007519.1"/>
</dbReference>
<dbReference type="EMBL" id="CP000112">
    <property type="protein sequence ID" value="ABB37008.1"/>
    <property type="molecule type" value="Genomic_DNA"/>
</dbReference>
<keyword evidence="2" id="KW-1185">Reference proteome</keyword>
<reference evidence="1 2" key="1">
    <citation type="journal article" date="2011" name="J. Bacteriol.">
        <title>Complete genome sequence and updated annotation of Desulfovibrio alaskensis G20.</title>
        <authorList>
            <person name="Hauser L.J."/>
            <person name="Land M.L."/>
            <person name="Brown S.D."/>
            <person name="Larimer F."/>
            <person name="Keller K.L."/>
            <person name="Rapp-Giles B.J."/>
            <person name="Price M.N."/>
            <person name="Lin M."/>
            <person name="Bruce D.C."/>
            <person name="Detter J.C."/>
            <person name="Tapia R."/>
            <person name="Han C.S."/>
            <person name="Goodwin L.A."/>
            <person name="Cheng J.F."/>
            <person name="Pitluck S."/>
            <person name="Copeland A."/>
            <person name="Lucas S."/>
            <person name="Nolan M."/>
            <person name="Lapidus A.L."/>
            <person name="Palumbo A.V."/>
            <person name="Wall J.D."/>
        </authorList>
    </citation>
    <scope>NUCLEOTIDE SEQUENCE [LARGE SCALE GENOMIC DNA]</scope>
    <source>
        <strain evidence="2">ATCC BAA 1058 / DSM 17464 / G20</strain>
    </source>
</reference>
<accession>Q316Y8</accession>
<evidence type="ECO:0000313" key="1">
    <source>
        <dbReference type="EMBL" id="ABB37008.1"/>
    </source>
</evidence>